<dbReference type="PANTHER" id="PTHR10407">
    <property type="entry name" value="HUNTINGTIN INTERACTING PROTEIN 1"/>
    <property type="match status" value="1"/>
</dbReference>
<dbReference type="GO" id="GO:0030659">
    <property type="term" value="C:cytoplasmic vesicle membrane"/>
    <property type="evidence" value="ECO:0007669"/>
    <property type="project" value="UniProtKB-SubCell"/>
</dbReference>
<evidence type="ECO:0000313" key="8">
    <source>
        <dbReference type="Proteomes" id="UP000694546"/>
    </source>
</evidence>
<organism evidence="7 8">
    <name type="scientific">Gadus morhua</name>
    <name type="common">Atlantic cod</name>
    <dbReference type="NCBI Taxonomy" id="8049"/>
    <lineage>
        <taxon>Eukaryota</taxon>
        <taxon>Metazoa</taxon>
        <taxon>Chordata</taxon>
        <taxon>Craniata</taxon>
        <taxon>Vertebrata</taxon>
        <taxon>Euteleostomi</taxon>
        <taxon>Actinopterygii</taxon>
        <taxon>Neopterygii</taxon>
        <taxon>Teleostei</taxon>
        <taxon>Neoteleostei</taxon>
        <taxon>Acanthomorphata</taxon>
        <taxon>Zeiogadaria</taxon>
        <taxon>Gadariae</taxon>
        <taxon>Gadiformes</taxon>
        <taxon>Gadoidei</taxon>
        <taxon>Gadidae</taxon>
        <taxon>Gadus</taxon>
    </lineage>
</organism>
<dbReference type="GO" id="GO:0030136">
    <property type="term" value="C:clathrin-coated vesicle"/>
    <property type="evidence" value="ECO:0007669"/>
    <property type="project" value="UniProtKB-ARBA"/>
</dbReference>
<keyword evidence="3" id="KW-0963">Cytoplasm</keyword>
<keyword evidence="8" id="KW-1185">Reference proteome</keyword>
<dbReference type="Gene3D" id="1.20.5.1700">
    <property type="match status" value="1"/>
</dbReference>
<dbReference type="GO" id="GO:0043325">
    <property type="term" value="F:phosphatidylinositol-3,4-bisphosphate binding"/>
    <property type="evidence" value="ECO:0007669"/>
    <property type="project" value="TreeGrafter"/>
</dbReference>
<keyword evidence="5" id="KW-0175">Coiled coil</keyword>
<dbReference type="GO" id="GO:0030100">
    <property type="term" value="P:regulation of endocytosis"/>
    <property type="evidence" value="ECO:0007669"/>
    <property type="project" value="UniProtKB-ARBA"/>
</dbReference>
<reference evidence="7" key="1">
    <citation type="submission" date="2025-08" db="UniProtKB">
        <authorList>
            <consortium name="Ensembl"/>
        </authorList>
    </citation>
    <scope>IDENTIFICATION</scope>
</reference>
<dbReference type="GO" id="GO:0006898">
    <property type="term" value="P:receptor-mediated endocytosis"/>
    <property type="evidence" value="ECO:0007669"/>
    <property type="project" value="UniProtKB-ARBA"/>
</dbReference>
<dbReference type="GO" id="GO:0030837">
    <property type="term" value="P:negative regulation of actin filament polymerization"/>
    <property type="evidence" value="ECO:0007669"/>
    <property type="project" value="UniProtKB-ARBA"/>
</dbReference>
<dbReference type="GO" id="GO:0032051">
    <property type="term" value="F:clathrin light chain binding"/>
    <property type="evidence" value="ECO:0007669"/>
    <property type="project" value="TreeGrafter"/>
</dbReference>
<evidence type="ECO:0000256" key="2">
    <source>
        <dbReference type="ARBA" id="ARBA00010135"/>
    </source>
</evidence>
<dbReference type="PANTHER" id="PTHR10407:SF14">
    <property type="entry name" value="HUNTINGTIN-INTERACTING PROTEIN 1"/>
    <property type="match status" value="1"/>
</dbReference>
<dbReference type="GO" id="GO:0051015">
    <property type="term" value="F:actin filament binding"/>
    <property type="evidence" value="ECO:0007669"/>
    <property type="project" value="UniProtKB-ARBA"/>
</dbReference>
<dbReference type="InterPro" id="IPR030224">
    <property type="entry name" value="Sla2_fam"/>
</dbReference>
<dbReference type="SUPFAM" id="SSF109885">
    <property type="entry name" value="I/LWEQ domain"/>
    <property type="match status" value="1"/>
</dbReference>
<feature type="coiled-coil region" evidence="5">
    <location>
        <begin position="356"/>
        <end position="460"/>
    </location>
</feature>
<dbReference type="GO" id="GO:0048471">
    <property type="term" value="C:perinuclear region of cytoplasm"/>
    <property type="evidence" value="ECO:0007669"/>
    <property type="project" value="UniProtKB-SubCell"/>
</dbReference>
<dbReference type="InterPro" id="IPR035964">
    <property type="entry name" value="I/LWEQ_dom_sf"/>
</dbReference>
<dbReference type="GeneTree" id="ENSGT00940000153594"/>
<dbReference type="GO" id="GO:0048268">
    <property type="term" value="P:clathrin coat assembly"/>
    <property type="evidence" value="ECO:0007669"/>
    <property type="project" value="TreeGrafter"/>
</dbReference>
<dbReference type="InterPro" id="IPR011417">
    <property type="entry name" value="ANTH_dom"/>
</dbReference>
<dbReference type="InterPro" id="IPR032422">
    <property type="entry name" value="HIP1_clath-bd"/>
</dbReference>
<keyword evidence="4" id="KW-0009">Actin-binding</keyword>
<proteinExistence type="inferred from homology"/>
<dbReference type="InterPro" id="IPR008942">
    <property type="entry name" value="ENTH_VHS"/>
</dbReference>
<dbReference type="GO" id="GO:0007015">
    <property type="term" value="P:actin filament organization"/>
    <property type="evidence" value="ECO:0007669"/>
    <property type="project" value="TreeGrafter"/>
</dbReference>
<feature type="domain" description="I/LWEQ" evidence="6">
    <location>
        <begin position="749"/>
        <end position="990"/>
    </location>
</feature>
<dbReference type="GO" id="GO:0061024">
    <property type="term" value="P:membrane organization"/>
    <property type="evidence" value="ECO:0007669"/>
    <property type="project" value="UniProtKB-ARBA"/>
</dbReference>
<protein>
    <recommendedName>
        <fullName evidence="6">I/LWEQ domain-containing protein</fullName>
    </recommendedName>
</protein>
<dbReference type="GO" id="GO:0080025">
    <property type="term" value="F:phosphatidylinositol-3,5-bisphosphate binding"/>
    <property type="evidence" value="ECO:0007669"/>
    <property type="project" value="TreeGrafter"/>
</dbReference>
<dbReference type="SUPFAM" id="SSF48464">
    <property type="entry name" value="ENTH/VHS domain"/>
    <property type="match status" value="1"/>
</dbReference>
<dbReference type="GO" id="GO:0051130">
    <property type="term" value="P:positive regulation of cellular component organization"/>
    <property type="evidence" value="ECO:0007669"/>
    <property type="project" value="UniProtKB-ARBA"/>
</dbReference>
<dbReference type="Pfam" id="PF01608">
    <property type="entry name" value="I_LWEQ"/>
    <property type="match status" value="1"/>
</dbReference>
<evidence type="ECO:0000256" key="5">
    <source>
        <dbReference type="SAM" id="Coils"/>
    </source>
</evidence>
<reference evidence="7" key="2">
    <citation type="submission" date="2025-09" db="UniProtKB">
        <authorList>
            <consortium name="Ensembl"/>
        </authorList>
    </citation>
    <scope>IDENTIFICATION</scope>
</reference>
<evidence type="ECO:0000256" key="3">
    <source>
        <dbReference type="ARBA" id="ARBA00022490"/>
    </source>
</evidence>
<comment type="subcellular location">
    <subcellularLocation>
        <location evidence="1">Cytoplasm</location>
    </subcellularLocation>
</comment>
<evidence type="ECO:0000259" key="6">
    <source>
        <dbReference type="PROSITE" id="PS50945"/>
    </source>
</evidence>
<dbReference type="Pfam" id="PF16515">
    <property type="entry name" value="HIP1_clath_bdg"/>
    <property type="match status" value="1"/>
</dbReference>
<comment type="similarity">
    <text evidence="2">Belongs to the SLA2 family.</text>
</comment>
<feature type="coiled-coil region" evidence="5">
    <location>
        <begin position="485"/>
        <end position="594"/>
    </location>
</feature>
<dbReference type="PROSITE" id="PS50945">
    <property type="entry name" value="I_LWEQ"/>
    <property type="match status" value="1"/>
</dbReference>
<gene>
    <name evidence="7" type="primary">hip1</name>
</gene>
<sequence>MCEVSWEMLLCQRFPNSLVVLICLLSFLFQAVSINKAINTQEVAVKEKHARNILFRGAHTFWAAANRLPLSSHAVLCWKFCHVFHKILRDGHPNVIKDSMRNKADLTDMSRMWGHLSEGYGKLCSVYLKLLITKMEFHIKNPRFPGNLQMSNRQLDEAGENDVNNFFQLTVEMFDYLELELNLFLGVFSSLDMSRSVSVTAAGQCRLAPLIQVILDCSHLYDYTVKLLFKLHSCLPADTLQGHRDRFQEQFKKLKSLFYRSSNLQYFKKLIQIPQLPENPPNFLRASALSEHISPVVVIPAESSSPESEHVVETEDLVDTEVPSQPAAVETKFDDLFGTSAATDPFNFNSQNGLRKDEKDRLIDQLTREIQALKDELESFRLESGRLCQALRGRVNELEAELAEQSHLRMQASGESEFLRAELDDLRRVREDTEKEQRSLTEIEKKAQANEQRYTKLKEKYTGLVQSHAELLRKNAEVTRQMTVARAAQDEVEEVKKEMQEMVKASQEASDTQVERGRERVEAQSVQLSTLETEKTQLAQSLTTKEAELTTLGEELQQAQSSLASERESGVKTAESLQNQLNEKESREQALESELGASRWASVQGAVLEAEKIIQDSLLQIHHPAHLSCTSSADYLVSRCQASLDCIDRLNSARESFQADSTGSELVRAVTQCGHLVGDTIVQGSATSHMVPVEQAEALSENVKACGAEALALLGPMREQETLSSADGSRLRDVLQGILATAEKLRPRGLELQQGELGDLVEQEMAATSAAVESAASRIEEMLNKSRAVDTGIKMEVNERILASCTELMQAIKALVLSSKDLQRDIVESGRGAASMKEFYVKNSRWTEGLISASKAVGWGATVMVDAADLVVQGKGKFEELMVCSHEIAASTAQLVAASKVKADKDSSNLQRLQQASRGVAQATAGVVASTKSGKSQIEETDTMNFTSMTLTQIKRQEMDSQVLVLELETRLQKERERLGELRKKHYELAGVAEGWGPPAKG</sequence>
<dbReference type="GO" id="GO:0051050">
    <property type="term" value="P:positive regulation of transport"/>
    <property type="evidence" value="ECO:0007669"/>
    <property type="project" value="UniProtKB-ARBA"/>
</dbReference>
<dbReference type="Pfam" id="PF07651">
    <property type="entry name" value="ANTH"/>
    <property type="match status" value="1"/>
</dbReference>
<dbReference type="GO" id="GO:0035615">
    <property type="term" value="F:clathrin adaptor activity"/>
    <property type="evidence" value="ECO:0007669"/>
    <property type="project" value="TreeGrafter"/>
</dbReference>
<evidence type="ECO:0000256" key="1">
    <source>
        <dbReference type="ARBA" id="ARBA00004496"/>
    </source>
</evidence>
<evidence type="ECO:0000256" key="4">
    <source>
        <dbReference type="ARBA" id="ARBA00023203"/>
    </source>
</evidence>
<dbReference type="SMART" id="SM00273">
    <property type="entry name" value="ENTH"/>
    <property type="match status" value="1"/>
</dbReference>
<dbReference type="GO" id="GO:0030864">
    <property type="term" value="C:cortical actin cytoskeleton"/>
    <property type="evidence" value="ECO:0007669"/>
    <property type="project" value="TreeGrafter"/>
</dbReference>
<dbReference type="GO" id="GO:0042803">
    <property type="term" value="F:protein homodimerization activity"/>
    <property type="evidence" value="ECO:0007669"/>
    <property type="project" value="UniProtKB-ARBA"/>
</dbReference>
<dbReference type="Ensembl" id="ENSGMOT00000061698.1">
    <property type="protein sequence ID" value="ENSGMOP00000065094.1"/>
    <property type="gene ID" value="ENSGMOG00000016708.2"/>
</dbReference>
<dbReference type="GO" id="GO:0098793">
    <property type="term" value="C:presynapse"/>
    <property type="evidence" value="ECO:0007669"/>
    <property type="project" value="TreeGrafter"/>
</dbReference>
<dbReference type="Gene3D" id="1.20.1410.10">
    <property type="entry name" value="I/LWEQ domain"/>
    <property type="match status" value="1"/>
</dbReference>
<accession>A0A8C5CUS5</accession>
<dbReference type="Gene3D" id="1.25.40.90">
    <property type="match status" value="1"/>
</dbReference>
<dbReference type="InterPro" id="IPR002558">
    <property type="entry name" value="ILWEQ_dom"/>
</dbReference>
<name>A0A8C5CUS5_GADMO</name>
<dbReference type="Gene3D" id="6.10.250.920">
    <property type="match status" value="1"/>
</dbReference>
<dbReference type="Proteomes" id="UP000694546">
    <property type="component" value="Chromosome 16"/>
</dbReference>
<dbReference type="AlphaFoldDB" id="A0A8C5CUS5"/>
<evidence type="ECO:0000313" key="7">
    <source>
        <dbReference type="Ensembl" id="ENSGMOP00000065094.1"/>
    </source>
</evidence>
<dbReference type="InterPro" id="IPR013809">
    <property type="entry name" value="ENTH"/>
</dbReference>
<dbReference type="SMART" id="SM00307">
    <property type="entry name" value="ILWEQ"/>
    <property type="match status" value="1"/>
</dbReference>